<evidence type="ECO:0000256" key="1">
    <source>
        <dbReference type="SAM" id="Coils"/>
    </source>
</evidence>
<dbReference type="GO" id="GO:0003824">
    <property type="term" value="F:catalytic activity"/>
    <property type="evidence" value="ECO:0007669"/>
    <property type="project" value="InterPro"/>
</dbReference>
<gene>
    <name evidence="3" type="ORF">NDU88_008995</name>
</gene>
<protein>
    <recommendedName>
        <fullName evidence="2">Endonuclease/exonuclease/phosphatase domain-containing protein</fullName>
    </recommendedName>
</protein>
<dbReference type="EMBL" id="JANPWB010000011">
    <property type="protein sequence ID" value="KAJ1130644.1"/>
    <property type="molecule type" value="Genomic_DNA"/>
</dbReference>
<feature type="coiled-coil region" evidence="1">
    <location>
        <begin position="272"/>
        <end position="299"/>
    </location>
</feature>
<name>A0AAV7PTU4_PLEWA</name>
<accession>A0AAV7PTU4</accession>
<organism evidence="3 4">
    <name type="scientific">Pleurodeles waltl</name>
    <name type="common">Iberian ribbed newt</name>
    <dbReference type="NCBI Taxonomy" id="8319"/>
    <lineage>
        <taxon>Eukaryota</taxon>
        <taxon>Metazoa</taxon>
        <taxon>Chordata</taxon>
        <taxon>Craniata</taxon>
        <taxon>Vertebrata</taxon>
        <taxon>Euteleostomi</taxon>
        <taxon>Amphibia</taxon>
        <taxon>Batrachia</taxon>
        <taxon>Caudata</taxon>
        <taxon>Salamandroidea</taxon>
        <taxon>Salamandridae</taxon>
        <taxon>Pleurodelinae</taxon>
        <taxon>Pleurodeles</taxon>
    </lineage>
</organism>
<evidence type="ECO:0000313" key="3">
    <source>
        <dbReference type="EMBL" id="KAJ1130644.1"/>
    </source>
</evidence>
<evidence type="ECO:0000313" key="4">
    <source>
        <dbReference type="Proteomes" id="UP001066276"/>
    </source>
</evidence>
<proteinExistence type="predicted"/>
<dbReference type="InterPro" id="IPR036691">
    <property type="entry name" value="Endo/exonu/phosph_ase_sf"/>
</dbReference>
<feature type="domain" description="Endonuclease/exonuclease/phosphatase" evidence="2">
    <location>
        <begin position="1"/>
        <end position="149"/>
    </location>
</feature>
<dbReference type="SUPFAM" id="SSF56219">
    <property type="entry name" value="DNase I-like"/>
    <property type="match status" value="1"/>
</dbReference>
<dbReference type="AlphaFoldDB" id="A0AAV7PTU4"/>
<sequence length="672" mass="76203">MSWNIAGAKAIITEGFTVMSSCNYSIIVLQETWLVDPIELGGYSLHHIGAEKSNKSGRASGGLATYISTALQVTTDQLAFSSTDLQAIKINFSFNRHAPLIIFNVYAHPRKHRKVLLFEKLLQKVEEIRCANPAWDILVTGDFNSNLIYTPEPDEQLAAENAIWSVLLQLPSIQMKLDIRGKQLVEALEHLSMRVLNGRVKGDVPPSFTHHSAKSATTIDYTAVSLPLLAHAELDTEITDFFQINMGSVGIVWETFKAFIRGAVIAKQAGVLRSIRRRLRLLEEELAQLERDLHDTAHTRTMGRIHIKLQEFQELALTEIQHLGKYATARVCGEADRPGRVLANFIRPHRDNNAITKVVAADGSELDNPALIAQRFRDYYQDLYTSRVSSTPEAVLDYLTHIALPRLEDTNREELMAPLTLTELSRALGGMAEARERKYGVLPHAFTIERDMRLWCPVSPLCFGHGTIGGTDKAFGERFVLFVNVQNSHLFLMGTLEVMQKELLPQVTLPWGGEGVRNMGIRMAYKEQKYLDLYMGQMLEGLQVSIRFWKTLILSLMGRASNQLYHLIVELLWANKRKRIRLTMLKQTWKCGAMEIPNAELYYMASHFQHAIHWFYKEDNQEKALLMGTYGVHTLPLLLMSWAQLPEGTQYIIQQICGIWEHVVTVVLQRAI</sequence>
<keyword evidence="4" id="KW-1185">Reference proteome</keyword>
<dbReference type="Gene3D" id="3.60.10.10">
    <property type="entry name" value="Endonuclease/exonuclease/phosphatase"/>
    <property type="match status" value="1"/>
</dbReference>
<keyword evidence="1" id="KW-0175">Coiled coil</keyword>
<comment type="caution">
    <text evidence="3">The sequence shown here is derived from an EMBL/GenBank/DDBJ whole genome shotgun (WGS) entry which is preliminary data.</text>
</comment>
<dbReference type="Proteomes" id="UP001066276">
    <property type="component" value="Chromosome 7"/>
</dbReference>
<reference evidence="3" key="1">
    <citation type="journal article" date="2022" name="bioRxiv">
        <title>Sequencing and chromosome-scale assembly of the giantPleurodeles waltlgenome.</title>
        <authorList>
            <person name="Brown T."/>
            <person name="Elewa A."/>
            <person name="Iarovenko S."/>
            <person name="Subramanian E."/>
            <person name="Araus A.J."/>
            <person name="Petzold A."/>
            <person name="Susuki M."/>
            <person name="Suzuki K.-i.T."/>
            <person name="Hayashi T."/>
            <person name="Toyoda A."/>
            <person name="Oliveira C."/>
            <person name="Osipova E."/>
            <person name="Leigh N.D."/>
            <person name="Simon A."/>
            <person name="Yun M.H."/>
        </authorList>
    </citation>
    <scope>NUCLEOTIDE SEQUENCE</scope>
    <source>
        <strain evidence="3">20211129_DDA</strain>
        <tissue evidence="3">Liver</tissue>
    </source>
</reference>
<evidence type="ECO:0000259" key="2">
    <source>
        <dbReference type="Pfam" id="PF03372"/>
    </source>
</evidence>
<dbReference type="InterPro" id="IPR005135">
    <property type="entry name" value="Endo/exonuclease/phosphatase"/>
</dbReference>
<dbReference type="Pfam" id="PF03372">
    <property type="entry name" value="Exo_endo_phos"/>
    <property type="match status" value="1"/>
</dbReference>